<evidence type="ECO:0000256" key="3">
    <source>
        <dbReference type="PROSITE-ProRule" id="PRU00708"/>
    </source>
</evidence>
<organism evidence="4 5">
    <name type="scientific">Cuscuta europaea</name>
    <name type="common">European dodder</name>
    <dbReference type="NCBI Taxonomy" id="41803"/>
    <lineage>
        <taxon>Eukaryota</taxon>
        <taxon>Viridiplantae</taxon>
        <taxon>Streptophyta</taxon>
        <taxon>Embryophyta</taxon>
        <taxon>Tracheophyta</taxon>
        <taxon>Spermatophyta</taxon>
        <taxon>Magnoliopsida</taxon>
        <taxon>eudicotyledons</taxon>
        <taxon>Gunneridae</taxon>
        <taxon>Pentapetalae</taxon>
        <taxon>asterids</taxon>
        <taxon>lamiids</taxon>
        <taxon>Solanales</taxon>
        <taxon>Convolvulaceae</taxon>
        <taxon>Cuscuteae</taxon>
        <taxon>Cuscuta</taxon>
        <taxon>Cuscuta subgen. Cuscuta</taxon>
    </lineage>
</organism>
<dbReference type="PANTHER" id="PTHR47938:SF7">
    <property type="entry name" value="PENTACOTRIPEPTIDE-REPEAT REGION OF PRORP DOMAIN-CONTAINING PROTEIN"/>
    <property type="match status" value="1"/>
</dbReference>
<accession>A0A9P0ZI49</accession>
<feature type="repeat" description="PPR" evidence="3">
    <location>
        <begin position="597"/>
        <end position="631"/>
    </location>
</feature>
<feature type="repeat" description="PPR" evidence="3">
    <location>
        <begin position="632"/>
        <end position="666"/>
    </location>
</feature>
<dbReference type="InterPro" id="IPR002885">
    <property type="entry name" value="PPR_rpt"/>
</dbReference>
<dbReference type="OrthoDB" id="185373at2759"/>
<feature type="repeat" description="PPR" evidence="3">
    <location>
        <begin position="352"/>
        <end position="386"/>
    </location>
</feature>
<proteinExistence type="inferred from homology"/>
<feature type="repeat" description="PPR" evidence="3">
    <location>
        <begin position="281"/>
        <end position="315"/>
    </location>
</feature>
<dbReference type="Pfam" id="PF13041">
    <property type="entry name" value="PPR_2"/>
    <property type="match status" value="5"/>
</dbReference>
<feature type="repeat" description="PPR" evidence="3">
    <location>
        <begin position="457"/>
        <end position="491"/>
    </location>
</feature>
<name>A0A9P0ZI49_CUSEU</name>
<keyword evidence="5" id="KW-1185">Reference proteome</keyword>
<feature type="repeat" description="PPR" evidence="3">
    <location>
        <begin position="492"/>
        <end position="526"/>
    </location>
</feature>
<comment type="caution">
    <text evidence="4">The sequence shown here is derived from an EMBL/GenBank/DDBJ whole genome shotgun (WGS) entry which is preliminary data.</text>
</comment>
<reference evidence="4" key="1">
    <citation type="submission" date="2022-07" db="EMBL/GenBank/DDBJ databases">
        <authorList>
            <person name="Macas J."/>
            <person name="Novak P."/>
            <person name="Neumann P."/>
        </authorList>
    </citation>
    <scope>NUCLEOTIDE SEQUENCE</scope>
</reference>
<feature type="repeat" description="PPR" evidence="3">
    <location>
        <begin position="246"/>
        <end position="280"/>
    </location>
</feature>
<dbReference type="AlphaFoldDB" id="A0A9P0ZI49"/>
<dbReference type="PROSITE" id="PS51375">
    <property type="entry name" value="PPR"/>
    <property type="match status" value="12"/>
</dbReference>
<dbReference type="NCBIfam" id="TIGR00756">
    <property type="entry name" value="PPR"/>
    <property type="match status" value="12"/>
</dbReference>
<gene>
    <name evidence="4" type="ORF">CEURO_LOCUS16365</name>
</gene>
<dbReference type="InterPro" id="IPR011990">
    <property type="entry name" value="TPR-like_helical_dom_sf"/>
</dbReference>
<feature type="repeat" description="PPR" evidence="3">
    <location>
        <begin position="527"/>
        <end position="561"/>
    </location>
</feature>
<evidence type="ECO:0008006" key="6">
    <source>
        <dbReference type="Google" id="ProtNLM"/>
    </source>
</evidence>
<evidence type="ECO:0000256" key="1">
    <source>
        <dbReference type="ARBA" id="ARBA00007626"/>
    </source>
</evidence>
<evidence type="ECO:0000256" key="2">
    <source>
        <dbReference type="ARBA" id="ARBA00022737"/>
    </source>
</evidence>
<dbReference type="Pfam" id="PF01535">
    <property type="entry name" value="PPR"/>
    <property type="match status" value="6"/>
</dbReference>
<feature type="repeat" description="PPR" evidence="3">
    <location>
        <begin position="667"/>
        <end position="701"/>
    </location>
</feature>
<sequence length="884" mass="99850">MSITSPLYKSIFYRSASFFSPCCSFHCSSSTFPERKFDFLEQFSPIQNLPNSESYTLITSNERRRILVGLSKMIKKENDYYLSAFSKKFCPYCLVEIMISFHNRGVAFALFKYVFRDHSESMVRSCSVAALLLEAMDLRLMSQDMLSWIIRKIGEYRGDEVVNFTWRERSLYQLDCFSVLNSLMRAFLSSEMTSGALKVLGMMRNAGLQPSLSAISILFKLLLKFGYHDNVWILFRDILNKGPCPNTYVYNVIILGFCKRGFLQIGESLFHLMIKFDCEPDIVTYNILVNAYCMKGLTSDALNWMNMMIELGGCNPNSITFGTIINALCKEGKILEAKKIFDGMEEVGVYASIEIYNTLMDGYVKAREIDKANALYEEMVKKGISPDGITFNVLAGGYYKYRRESCTDILLRDLITRELIPECSLTDVTISGLCWSERLDEAVEMLHIMLERGIPLSVISFNSIIAAYSKVGLAENAFGIYNMMVMFGHIPSASTCASLLMCLCTTGKLQKAKELINKMIAMDFPISIISFTVLLDGYFKRGDTDNATILWGEMGRLGMTPDVVVFSAFIDGLCKNGSIVEAYKTFLEMKTKKLVPNNFVYNSLIAAFCKRGRLDAALMLEKEMRVNGLIPDIFTINIIIKGLCKQGRMQSAIDTYIEMQHSGVRPDTVTYNTLIDGFIKSFDMAKADNIVSKMFASGSEPDITTYNIWLHGCFTTKKINRAVMMLNELISVGIVPNTVTYNIMMNIACNDILERAMILGAKLLKMAFIPNTVTANLLLSQLCKQGLPERALMWGQKLSEIGIEFDEITYKILDRASTSCDTNIRPYTDYSTGMTEKSLFVDILMYITCDYLGRRRAQYDSTDYSVEIVDAPGGPLKLVNWVNL</sequence>
<dbReference type="GO" id="GO:0003729">
    <property type="term" value="F:mRNA binding"/>
    <property type="evidence" value="ECO:0007669"/>
    <property type="project" value="TreeGrafter"/>
</dbReference>
<dbReference type="Gene3D" id="1.25.40.10">
    <property type="entry name" value="Tetratricopeptide repeat domain"/>
    <property type="match status" value="7"/>
</dbReference>
<dbReference type="EMBL" id="CAMAPE010000045">
    <property type="protein sequence ID" value="CAH9103977.1"/>
    <property type="molecule type" value="Genomic_DNA"/>
</dbReference>
<protein>
    <recommendedName>
        <fullName evidence="6">Pentatricopeptide repeat-containing protein</fullName>
    </recommendedName>
</protein>
<evidence type="ECO:0000313" key="4">
    <source>
        <dbReference type="EMBL" id="CAH9103977.1"/>
    </source>
</evidence>
<feature type="repeat" description="PPR" evidence="3">
    <location>
        <begin position="562"/>
        <end position="596"/>
    </location>
</feature>
<dbReference type="Pfam" id="PF12854">
    <property type="entry name" value="PPR_1"/>
    <property type="match status" value="1"/>
</dbReference>
<dbReference type="Proteomes" id="UP001152484">
    <property type="component" value="Unassembled WGS sequence"/>
</dbReference>
<keyword evidence="2" id="KW-0677">Repeat</keyword>
<comment type="similarity">
    <text evidence="1">Belongs to the PPR family. P subfamily.</text>
</comment>
<dbReference type="PANTHER" id="PTHR47938">
    <property type="entry name" value="RESPIRATORY COMPLEX I CHAPERONE (CIA84), PUTATIVE (AFU_ORTHOLOGUE AFUA_2G06020)-RELATED"/>
    <property type="match status" value="1"/>
</dbReference>
<evidence type="ECO:0000313" key="5">
    <source>
        <dbReference type="Proteomes" id="UP001152484"/>
    </source>
</evidence>
<feature type="repeat" description="PPR" evidence="3">
    <location>
        <begin position="317"/>
        <end position="351"/>
    </location>
</feature>
<feature type="repeat" description="PPR" evidence="3">
    <location>
        <begin position="702"/>
        <end position="736"/>
    </location>
</feature>